<accession>A0A857JB36</accession>
<feature type="transmembrane region" description="Helical" evidence="1">
    <location>
        <begin position="164"/>
        <end position="182"/>
    </location>
</feature>
<protein>
    <recommendedName>
        <fullName evidence="2">VTT domain-containing protein</fullName>
    </recommendedName>
</protein>
<dbReference type="InterPro" id="IPR032816">
    <property type="entry name" value="VTT_dom"/>
</dbReference>
<gene>
    <name evidence="3" type="ORF">GT347_19290</name>
</gene>
<keyword evidence="1" id="KW-1133">Transmembrane helix</keyword>
<feature type="transmembrane region" description="Helical" evidence="1">
    <location>
        <begin position="124"/>
        <end position="144"/>
    </location>
</feature>
<sequence>MIHLHTAHLLADYGYYAVFFAGLLEGETILLLGAYAVHQGYLHMLPLIACGAAAAFLSDQFYFQLGRRKGQQVLQRHPKLEKRFEKAVAFVDRHPIATVMLMRFAWGLRIVFPVTLGMTKMRTALYVPLSAFAALVWATAVAYLGVWVTGVLKAIIGNLHHYELWFIGIAALIGLVVAIRHVKMA</sequence>
<feature type="transmembrane region" description="Helical" evidence="1">
    <location>
        <begin position="94"/>
        <end position="112"/>
    </location>
</feature>
<dbReference type="Proteomes" id="UP000464787">
    <property type="component" value="Chromosome"/>
</dbReference>
<reference evidence="3 4" key="1">
    <citation type="submission" date="2020-01" db="EMBL/GenBank/DDBJ databases">
        <title>Genome sequencing of strain KACC 21265.</title>
        <authorList>
            <person name="Heo J."/>
            <person name="Kim S.-J."/>
            <person name="Kim J.-S."/>
            <person name="Hong S.-B."/>
            <person name="Kwon S.-W."/>
        </authorList>
    </citation>
    <scope>NUCLEOTIDE SEQUENCE [LARGE SCALE GENOMIC DNA]</scope>
    <source>
        <strain evidence="3 4">KACC 21265</strain>
    </source>
</reference>
<keyword evidence="1" id="KW-0472">Membrane</keyword>
<dbReference type="AlphaFoldDB" id="A0A857JB36"/>
<dbReference type="RefSeq" id="WP_160553746.1">
    <property type="nucleotide sequence ID" value="NZ_CP047650.1"/>
</dbReference>
<dbReference type="GO" id="GO:0005886">
    <property type="term" value="C:plasma membrane"/>
    <property type="evidence" value="ECO:0007669"/>
    <property type="project" value="TreeGrafter"/>
</dbReference>
<evidence type="ECO:0000313" key="3">
    <source>
        <dbReference type="EMBL" id="QHI99935.1"/>
    </source>
</evidence>
<evidence type="ECO:0000259" key="2">
    <source>
        <dbReference type="Pfam" id="PF09335"/>
    </source>
</evidence>
<evidence type="ECO:0000256" key="1">
    <source>
        <dbReference type="SAM" id="Phobius"/>
    </source>
</evidence>
<dbReference type="KEGG" id="xyk:GT347_19290"/>
<dbReference type="PANTHER" id="PTHR42709:SF2">
    <property type="entry name" value="INNER MEMBRANE PROTEIN YOHD"/>
    <property type="match status" value="1"/>
</dbReference>
<name>A0A857JB36_9BURK</name>
<dbReference type="PANTHER" id="PTHR42709">
    <property type="entry name" value="ALKALINE PHOSPHATASE LIKE PROTEIN"/>
    <property type="match status" value="1"/>
</dbReference>
<keyword evidence="1" id="KW-0812">Transmembrane</keyword>
<proteinExistence type="predicted"/>
<keyword evidence="4" id="KW-1185">Reference proteome</keyword>
<evidence type="ECO:0000313" key="4">
    <source>
        <dbReference type="Proteomes" id="UP000464787"/>
    </source>
</evidence>
<organism evidence="3 4">
    <name type="scientific">Xylophilus rhododendri</name>
    <dbReference type="NCBI Taxonomy" id="2697032"/>
    <lineage>
        <taxon>Bacteria</taxon>
        <taxon>Pseudomonadati</taxon>
        <taxon>Pseudomonadota</taxon>
        <taxon>Betaproteobacteria</taxon>
        <taxon>Burkholderiales</taxon>
        <taxon>Xylophilus</taxon>
    </lineage>
</organism>
<dbReference type="InterPro" id="IPR051311">
    <property type="entry name" value="DedA_domain"/>
</dbReference>
<feature type="domain" description="VTT" evidence="2">
    <location>
        <begin position="28"/>
        <end position="145"/>
    </location>
</feature>
<dbReference type="Pfam" id="PF09335">
    <property type="entry name" value="VTT_dom"/>
    <property type="match status" value="1"/>
</dbReference>
<dbReference type="EMBL" id="CP047650">
    <property type="protein sequence ID" value="QHI99935.1"/>
    <property type="molecule type" value="Genomic_DNA"/>
</dbReference>
<feature type="transmembrane region" description="Helical" evidence="1">
    <location>
        <begin position="44"/>
        <end position="63"/>
    </location>
</feature>
<feature type="transmembrane region" description="Helical" evidence="1">
    <location>
        <begin position="13"/>
        <end position="37"/>
    </location>
</feature>